<evidence type="ECO:0000313" key="3">
    <source>
        <dbReference type="EMBL" id="KAF4505926.1"/>
    </source>
</evidence>
<dbReference type="OrthoDB" id="191995at2759"/>
<feature type="region of interest" description="Disordered" evidence="1">
    <location>
        <begin position="1"/>
        <end position="21"/>
    </location>
</feature>
<dbReference type="InterPro" id="IPR010640">
    <property type="entry name" value="Low_temperature_requirement_A"/>
</dbReference>
<feature type="transmembrane region" description="Helical" evidence="2">
    <location>
        <begin position="389"/>
        <end position="408"/>
    </location>
</feature>
<comment type="caution">
    <text evidence="3">The sequence shown here is derived from an EMBL/GenBank/DDBJ whole genome shotgun (WGS) entry which is preliminary data.</text>
</comment>
<feature type="transmembrane region" description="Helical" evidence="2">
    <location>
        <begin position="241"/>
        <end position="261"/>
    </location>
</feature>
<dbReference type="PANTHER" id="PTHR36840:SF1">
    <property type="entry name" value="BLL5714 PROTEIN"/>
    <property type="match status" value="1"/>
</dbReference>
<gene>
    <name evidence="3" type="ORF">G6O67_007824</name>
</gene>
<protein>
    <recommendedName>
        <fullName evidence="5">Low temperature requirement A protein(LtrA)</fullName>
    </recommendedName>
</protein>
<feature type="transmembrane region" description="Helical" evidence="2">
    <location>
        <begin position="508"/>
        <end position="525"/>
    </location>
</feature>
<feature type="transmembrane region" description="Helical" evidence="2">
    <location>
        <begin position="545"/>
        <end position="561"/>
    </location>
</feature>
<sequence>MPTASGDGRLSPQEFKLPDGRRVIASSPRDLEYLRRKYANSEELRVELVVHGSEEHANYLQQSRQHHENRRDEFRKKHGPHFDEWEDVHLQLSSVTTQLRRLSTQASALSGNFDRFGYDARLRTYDGGDGAESLAASAEEKDPEAEGDRPTETIRLFRKPVMKQWFHRGLLWRGSKHTEIMALELFFDLVYAGIIHDNGVRMSAEPQGRMLLRFAITFLMSWKIWSDITLCLSWFETDDVWTRVGILFEIACLMAFTTNIYHCFDKDAADNTYLQLVSFYLAARLSATLHFASVAYMLPMVRGVMMAKVVEMLVPSALWMVSIHVPMPARHALIWPALFLDLYAHTFSIAMIRFSRGPGRDTTLGAFVNRHSEYYPASNIEHRVERTKAFVSLVSGYSVIGILFQSAGGYIVNAFLGKAVLGMIQAFVFNWIYFDVDSKGIKVHAIRRSAGTAFVWQFAHLVAIMGYVVASSAISALVLAADVPNADPRQLARAYRATSVPRLARGSPLFYCHGLAVALFFMGVISLTHEHRRPADMRCRRRYRLANRAVVCLVLFLLPLARDLRSLHLISISLALSAWVLMFELWGKSCKGQPLIGD</sequence>
<feature type="transmembrane region" description="Helical" evidence="2">
    <location>
        <begin position="567"/>
        <end position="586"/>
    </location>
</feature>
<evidence type="ECO:0000256" key="1">
    <source>
        <dbReference type="SAM" id="MobiDB-lite"/>
    </source>
</evidence>
<organism evidence="3 4">
    <name type="scientific">Ophiocordyceps sinensis</name>
    <dbReference type="NCBI Taxonomy" id="72228"/>
    <lineage>
        <taxon>Eukaryota</taxon>
        <taxon>Fungi</taxon>
        <taxon>Dikarya</taxon>
        <taxon>Ascomycota</taxon>
        <taxon>Pezizomycotina</taxon>
        <taxon>Sordariomycetes</taxon>
        <taxon>Hypocreomycetidae</taxon>
        <taxon>Hypocreales</taxon>
        <taxon>Ophiocordycipitaceae</taxon>
        <taxon>Ophiocordyceps</taxon>
    </lineage>
</organism>
<keyword evidence="2" id="KW-0472">Membrane</keyword>
<keyword evidence="4" id="KW-1185">Reference proteome</keyword>
<dbReference type="Proteomes" id="UP000557566">
    <property type="component" value="Unassembled WGS sequence"/>
</dbReference>
<keyword evidence="2" id="KW-1133">Transmembrane helix</keyword>
<evidence type="ECO:0008006" key="5">
    <source>
        <dbReference type="Google" id="ProtNLM"/>
    </source>
</evidence>
<reference evidence="3 4" key="1">
    <citation type="journal article" date="2020" name="Genome Biol. Evol.">
        <title>A new high-quality draft genome assembly of the Chinese cordyceps Ophiocordyceps sinensis.</title>
        <authorList>
            <person name="Shu R."/>
            <person name="Zhang J."/>
            <person name="Meng Q."/>
            <person name="Zhang H."/>
            <person name="Zhou G."/>
            <person name="Li M."/>
            <person name="Wu P."/>
            <person name="Zhao Y."/>
            <person name="Chen C."/>
            <person name="Qin Q."/>
        </authorList>
    </citation>
    <scope>NUCLEOTIDE SEQUENCE [LARGE SCALE GENOMIC DNA]</scope>
    <source>
        <strain evidence="3 4">IOZ07</strain>
    </source>
</reference>
<dbReference type="AlphaFoldDB" id="A0A8H4LVY3"/>
<feature type="transmembrane region" description="Helical" evidence="2">
    <location>
        <begin position="454"/>
        <end position="481"/>
    </location>
</feature>
<evidence type="ECO:0000256" key="2">
    <source>
        <dbReference type="SAM" id="Phobius"/>
    </source>
</evidence>
<dbReference type="Pfam" id="PF06772">
    <property type="entry name" value="LtrA"/>
    <property type="match status" value="1"/>
</dbReference>
<dbReference type="PANTHER" id="PTHR36840">
    <property type="entry name" value="BLL5714 PROTEIN"/>
    <property type="match status" value="1"/>
</dbReference>
<evidence type="ECO:0000313" key="4">
    <source>
        <dbReference type="Proteomes" id="UP000557566"/>
    </source>
</evidence>
<proteinExistence type="predicted"/>
<feature type="transmembrane region" description="Helical" evidence="2">
    <location>
        <begin position="332"/>
        <end position="352"/>
    </location>
</feature>
<dbReference type="EMBL" id="JAAVMX010000008">
    <property type="protein sequence ID" value="KAF4505926.1"/>
    <property type="molecule type" value="Genomic_DNA"/>
</dbReference>
<accession>A0A8H4LVY3</accession>
<feature type="transmembrane region" description="Helical" evidence="2">
    <location>
        <begin position="414"/>
        <end position="433"/>
    </location>
</feature>
<feature type="transmembrane region" description="Helical" evidence="2">
    <location>
        <begin position="273"/>
        <end position="298"/>
    </location>
</feature>
<name>A0A8H4LVY3_9HYPO</name>
<keyword evidence="2" id="KW-0812">Transmembrane</keyword>